<dbReference type="Proteomes" id="UP000799118">
    <property type="component" value="Unassembled WGS sequence"/>
</dbReference>
<dbReference type="InterPro" id="IPR041078">
    <property type="entry name" value="Plavaka"/>
</dbReference>
<keyword evidence="2" id="KW-1185">Reference proteome</keyword>
<evidence type="ECO:0000313" key="2">
    <source>
        <dbReference type="Proteomes" id="UP000799118"/>
    </source>
</evidence>
<accession>A0A6A4H784</accession>
<gene>
    <name evidence="1" type="ORF">BT96DRAFT_999289</name>
</gene>
<dbReference type="OrthoDB" id="2687259at2759"/>
<name>A0A6A4H784_9AGAR</name>
<protein>
    <submittedName>
        <fullName evidence="1">Uncharacterized protein</fullName>
    </submittedName>
</protein>
<reference evidence="1" key="1">
    <citation type="journal article" date="2019" name="Environ. Microbiol.">
        <title>Fungal ecological strategies reflected in gene transcription - a case study of two litter decomposers.</title>
        <authorList>
            <person name="Barbi F."/>
            <person name="Kohler A."/>
            <person name="Barry K."/>
            <person name="Baskaran P."/>
            <person name="Daum C."/>
            <person name="Fauchery L."/>
            <person name="Ihrmark K."/>
            <person name="Kuo A."/>
            <person name="LaButti K."/>
            <person name="Lipzen A."/>
            <person name="Morin E."/>
            <person name="Grigoriev I.V."/>
            <person name="Henrissat B."/>
            <person name="Lindahl B."/>
            <person name="Martin F."/>
        </authorList>
    </citation>
    <scope>NUCLEOTIDE SEQUENCE</scope>
    <source>
        <strain evidence="1">JB14</strain>
    </source>
</reference>
<dbReference type="EMBL" id="ML769568">
    <property type="protein sequence ID" value="KAE9393590.1"/>
    <property type="molecule type" value="Genomic_DNA"/>
</dbReference>
<dbReference type="AlphaFoldDB" id="A0A6A4H784"/>
<proteinExistence type="predicted"/>
<sequence length="1072" mass="121526">MHSRSPSPIFEQPIYPLNGDIDQIGIADETGGLADEQEEIPELGSNMQQTPISLEDTPASRWARKEVDEGNIVEGRQSQRLAPRYNDFLPTSHEEILQQFIPPTTAGELACVTPPPKPELPAICVRDPIVTDPNKFGLYRVFKTIPSLDPDLKLSLHNVADSKSFTSESVKPSHNPVCGLGVDTHNPSHGPFTNFSAMKIMHWEHGSKSLLEAHINSLVHDIIRDPHFEPDELASFDARRENKCLDAYTQGSIAAAASSKDGSTGFKNREKDASEFEVKDIWHWNIVDIIDAEVASKLYYNHNLQPYKLMFDPGNGDPVERVYGEAYTYCALRQEEEIFQSLPQASPDGLEVVSLSMMLWSNSTHLAQHSTAHLWPIYLFFGNISQNIRSSPNSFSAHHLAYIPELPEEAVCELLLNDDVQTAYNEGRVSECVDGALRRSVLRWHIWAKDYPESDKVSEMGTPQDMACRKTNQRIDSVSLQNRVKKAQKMKYDKGKSITSKAVKDLLDSISLTATENAFSKAFFKYGFQCFLLEATDLLHEFELGEWCRIFIHLLCILEAYWKSSAKDDLNQRYCSLPTFVSGTIRRFSKSVSSLKKMTGHNFEDLLQGGMPCFEGFLPQEHDETVQDLLWDLMMFHGFGKFDMHLDSTIAITWALTHSIGETLRKFADVTCAAFATKELPSEKAVRVRRAQSDLSSGKAINAKILTSNDSLNWRYKLDTPKLHALGYVPDDIVEVGATSSHLTFIGEKEHMQVKEYYQHTTKTNFEVGDEVLPATDPRVQYDVGISEWDYLDLDNFLVENRNDLAYKNFVKNLKDHILSRIFASSSSDFTNDDRNYLSIEKDRIYLHQTVRFNYTKYNVCRGRDTVNPRMHPHIMTLSGDSNHPYSYARLIHIFHIKVRHHGPDSSNTAVQSFNVLFVRWLDFDNEWAWGFKAKHLPRVYFPKASSPEAFGFLDPACVLRASYLMPNFNLGITDDLLAEDSATRQLEFGCNGEIEGSDWVSYYVGIAVDRDMLAHYIGGGVGHKGTRKYLRNLAKDARAICDPADWEGENTELAQSFQAEMEDLDDTDKDE</sequence>
<organism evidence="1 2">
    <name type="scientific">Gymnopus androsaceus JB14</name>
    <dbReference type="NCBI Taxonomy" id="1447944"/>
    <lineage>
        <taxon>Eukaryota</taxon>
        <taxon>Fungi</taxon>
        <taxon>Dikarya</taxon>
        <taxon>Basidiomycota</taxon>
        <taxon>Agaricomycotina</taxon>
        <taxon>Agaricomycetes</taxon>
        <taxon>Agaricomycetidae</taxon>
        <taxon>Agaricales</taxon>
        <taxon>Marasmiineae</taxon>
        <taxon>Omphalotaceae</taxon>
        <taxon>Gymnopus</taxon>
    </lineage>
</organism>
<dbReference type="Pfam" id="PF18759">
    <property type="entry name" value="Plavaka"/>
    <property type="match status" value="1"/>
</dbReference>
<evidence type="ECO:0000313" key="1">
    <source>
        <dbReference type="EMBL" id="KAE9393590.1"/>
    </source>
</evidence>